<evidence type="ECO:0000256" key="1">
    <source>
        <dbReference type="ARBA" id="ARBA00001947"/>
    </source>
</evidence>
<dbReference type="SUPFAM" id="SSF46689">
    <property type="entry name" value="Homeodomain-like"/>
    <property type="match status" value="1"/>
</dbReference>
<dbReference type="GO" id="GO:0003700">
    <property type="term" value="F:DNA-binding transcription factor activity"/>
    <property type="evidence" value="ECO:0007669"/>
    <property type="project" value="InterPro"/>
</dbReference>
<evidence type="ECO:0000259" key="7">
    <source>
        <dbReference type="PROSITE" id="PS01124"/>
    </source>
</evidence>
<dbReference type="GO" id="GO:0008270">
    <property type="term" value="F:zinc ion binding"/>
    <property type="evidence" value="ECO:0007669"/>
    <property type="project" value="InterPro"/>
</dbReference>
<evidence type="ECO:0000313" key="9">
    <source>
        <dbReference type="Proteomes" id="UP000078343"/>
    </source>
</evidence>
<dbReference type="GO" id="GO:0043565">
    <property type="term" value="F:sequence-specific DNA binding"/>
    <property type="evidence" value="ECO:0007669"/>
    <property type="project" value="InterPro"/>
</dbReference>
<evidence type="ECO:0000256" key="4">
    <source>
        <dbReference type="ARBA" id="ARBA00023159"/>
    </source>
</evidence>
<sequence length="538" mass="58299">MLAAIGPVTMNFPFSFPYDDDDGGDLGAQSILDPSFMMTMNEEDRLLLLLSPPWPAAASTVFPFRQQSQQQRQHEQEQEQYHQRHADPQIPATSDVPSQSPDTTTNTNTNTNTNTPSSQSTSPPGSNTTTTYRSETSRWRALVGRDPRATDAFVYAVVTTKIYCRPDCRARLARRANVRFYDLAAHAERGGFRACKRCKPNRARAAFGGVPGGVSASSSSSSSSSISSSPSHRPEGHPTPTSGAESVSCRRILPGCASAQTSLGTDGRRKNDRNGNGNVDAAAAEDAEDVEEEEEEDIHAKIHRAALLVRQAASSDKAQVLSLAQLAAQVGLSKWHLQRVFKALRGVSPREMAEEIIQANKQAAPTAGGLRVVSSGEPTSTNTPSSRWRSSLLTDTAVSAADEEEEKEEWESSDAYARAFPASHPPPANPSVADDMISFLQPPPQSAMLPLLQNTGVDWFHHEDNTVNSSSVRLPSDYQYIADDAGPSLSTMPLHTGVGMGVDMDMNIDMDMVDMDDIHAAAEVQGLLRDLFPDILVY</sequence>
<keyword evidence="5" id="KW-0804">Transcription</keyword>
<evidence type="ECO:0000256" key="2">
    <source>
        <dbReference type="ARBA" id="ARBA00022603"/>
    </source>
</evidence>
<feature type="region of interest" description="Disordered" evidence="6">
    <location>
        <begin position="65"/>
        <end position="139"/>
    </location>
</feature>
<feature type="compositionally biased region" description="Polar residues" evidence="6">
    <location>
        <begin position="376"/>
        <end position="397"/>
    </location>
</feature>
<dbReference type="GO" id="GO:0008168">
    <property type="term" value="F:methyltransferase activity"/>
    <property type="evidence" value="ECO:0007669"/>
    <property type="project" value="UniProtKB-KW"/>
</dbReference>
<comment type="cofactor">
    <cofactor evidence="1">
        <name>Zn(2+)</name>
        <dbReference type="ChEBI" id="CHEBI:29105"/>
    </cofactor>
</comment>
<dbReference type="AlphaFoldDB" id="A0A178ZTU6"/>
<feature type="region of interest" description="Disordered" evidence="6">
    <location>
        <begin position="258"/>
        <end position="297"/>
    </location>
</feature>
<dbReference type="Gene3D" id="1.10.10.60">
    <property type="entry name" value="Homeodomain-like"/>
    <property type="match status" value="1"/>
</dbReference>
<accession>A0A178ZTU6</accession>
<dbReference type="RefSeq" id="XP_018696565.1">
    <property type="nucleotide sequence ID" value="XM_018833941.1"/>
</dbReference>
<name>A0A178ZTU6_9EURO</name>
<dbReference type="PROSITE" id="PS01124">
    <property type="entry name" value="HTH_ARAC_FAMILY_2"/>
    <property type="match status" value="1"/>
</dbReference>
<feature type="region of interest" description="Disordered" evidence="6">
    <location>
        <begin position="206"/>
        <end position="246"/>
    </location>
</feature>
<feature type="compositionally biased region" description="Acidic residues" evidence="6">
    <location>
        <begin position="283"/>
        <end position="297"/>
    </location>
</feature>
<feature type="region of interest" description="Disordered" evidence="6">
    <location>
        <begin position="367"/>
        <end position="409"/>
    </location>
</feature>
<dbReference type="GO" id="GO:0032259">
    <property type="term" value="P:methylation"/>
    <property type="evidence" value="ECO:0007669"/>
    <property type="project" value="UniProtKB-KW"/>
</dbReference>
<protein>
    <recommendedName>
        <fullName evidence="7">HTH araC/xylS-type domain-containing protein</fullName>
    </recommendedName>
</protein>
<dbReference type="InterPro" id="IPR009057">
    <property type="entry name" value="Homeodomain-like_sf"/>
</dbReference>
<dbReference type="Gene3D" id="3.40.10.10">
    <property type="entry name" value="DNA Methylphosphotriester Repair Domain"/>
    <property type="match status" value="1"/>
</dbReference>
<comment type="caution">
    <text evidence="8">The sequence shown here is derived from an EMBL/GenBank/DDBJ whole genome shotgun (WGS) entry which is preliminary data.</text>
</comment>
<evidence type="ECO:0000256" key="5">
    <source>
        <dbReference type="ARBA" id="ARBA00023163"/>
    </source>
</evidence>
<feature type="compositionally biased region" description="Low complexity" evidence="6">
    <location>
        <begin position="97"/>
        <end position="131"/>
    </location>
</feature>
<gene>
    <name evidence="8" type="ORF">AYL99_02425</name>
</gene>
<organism evidence="8 9">
    <name type="scientific">Fonsecaea erecta</name>
    <dbReference type="NCBI Taxonomy" id="1367422"/>
    <lineage>
        <taxon>Eukaryota</taxon>
        <taxon>Fungi</taxon>
        <taxon>Dikarya</taxon>
        <taxon>Ascomycota</taxon>
        <taxon>Pezizomycotina</taxon>
        <taxon>Eurotiomycetes</taxon>
        <taxon>Chaetothyriomycetidae</taxon>
        <taxon>Chaetothyriales</taxon>
        <taxon>Herpotrichiellaceae</taxon>
        <taxon>Fonsecaea</taxon>
    </lineage>
</organism>
<evidence type="ECO:0000313" key="8">
    <source>
        <dbReference type="EMBL" id="OAP63198.1"/>
    </source>
</evidence>
<dbReference type="Proteomes" id="UP000078343">
    <property type="component" value="Unassembled WGS sequence"/>
</dbReference>
<dbReference type="Pfam" id="PF02805">
    <property type="entry name" value="Ada_Zn_binding"/>
    <property type="match status" value="1"/>
</dbReference>
<dbReference type="EMBL" id="LVYI01000002">
    <property type="protein sequence ID" value="OAP63198.1"/>
    <property type="molecule type" value="Genomic_DNA"/>
</dbReference>
<dbReference type="SUPFAM" id="SSF57884">
    <property type="entry name" value="Ada DNA repair protein, N-terminal domain (N-Ada 10)"/>
    <property type="match status" value="1"/>
</dbReference>
<dbReference type="OrthoDB" id="2447880at2759"/>
<evidence type="ECO:0000256" key="6">
    <source>
        <dbReference type="SAM" id="MobiDB-lite"/>
    </source>
</evidence>
<keyword evidence="3" id="KW-0805">Transcription regulation</keyword>
<reference evidence="8 9" key="1">
    <citation type="submission" date="2016-04" db="EMBL/GenBank/DDBJ databases">
        <title>Draft genome of Fonsecaea erecta CBS 125763.</title>
        <authorList>
            <person name="Weiss V.A."/>
            <person name="Vicente V.A."/>
            <person name="Raittz R.T."/>
            <person name="Moreno L.F."/>
            <person name="De Souza E.M."/>
            <person name="Pedrosa F.O."/>
            <person name="Steffens M.B."/>
            <person name="Faoro H."/>
            <person name="Tadra-Sfeir M.Z."/>
            <person name="Najafzadeh M.J."/>
            <person name="Felipe M.S."/>
            <person name="Teixeira M."/>
            <person name="Sun J."/>
            <person name="Xi L."/>
            <person name="Gomes R."/>
            <person name="De Azevedo C.M."/>
            <person name="Salgado C.G."/>
            <person name="Da Silva M.B."/>
            <person name="Nascimento M.F."/>
            <person name="Queiroz-Telles F."/>
            <person name="Attili D.S."/>
            <person name="Gorbushina A."/>
        </authorList>
    </citation>
    <scope>NUCLEOTIDE SEQUENCE [LARGE SCALE GENOMIC DNA]</scope>
    <source>
        <strain evidence="8 9">CBS 125763</strain>
    </source>
</reference>
<dbReference type="InterPro" id="IPR018060">
    <property type="entry name" value="HTH_AraC"/>
</dbReference>
<feature type="domain" description="HTH araC/xylS-type" evidence="7">
    <location>
        <begin position="303"/>
        <end position="352"/>
    </location>
</feature>
<dbReference type="GO" id="GO:0006281">
    <property type="term" value="P:DNA repair"/>
    <property type="evidence" value="ECO:0007669"/>
    <property type="project" value="InterPro"/>
</dbReference>
<keyword evidence="4" id="KW-0010">Activator</keyword>
<feature type="compositionally biased region" description="Basic and acidic residues" evidence="6">
    <location>
        <begin position="72"/>
        <end position="87"/>
    </location>
</feature>
<keyword evidence="2" id="KW-0808">Transferase</keyword>
<feature type="compositionally biased region" description="Low complexity" evidence="6">
    <location>
        <begin position="215"/>
        <end position="231"/>
    </location>
</feature>
<keyword evidence="2" id="KW-0489">Methyltransferase</keyword>
<evidence type="ECO:0000256" key="3">
    <source>
        <dbReference type="ARBA" id="ARBA00023015"/>
    </source>
</evidence>
<dbReference type="InterPro" id="IPR004026">
    <property type="entry name" value="Ada_DNA_repair_Zn-bd"/>
</dbReference>
<proteinExistence type="predicted"/>
<dbReference type="GeneID" id="30006595"/>
<dbReference type="InterPro" id="IPR035451">
    <property type="entry name" value="Ada-like_dom_sf"/>
</dbReference>
<dbReference type="STRING" id="1367422.A0A178ZTU6"/>
<keyword evidence="9" id="KW-1185">Reference proteome</keyword>